<feature type="domain" description="RNA polymerase sigma factor 70 region 4 type 2" evidence="7">
    <location>
        <begin position="103"/>
        <end position="155"/>
    </location>
</feature>
<dbReference type="InterPro" id="IPR013325">
    <property type="entry name" value="RNA_pol_sigma_r2"/>
</dbReference>
<dbReference type="RefSeq" id="WP_275033450.1">
    <property type="nucleotide sequence ID" value="NZ_CP118615.1"/>
</dbReference>
<accession>A0ABY7ZWZ6</accession>
<feature type="domain" description="RNA polymerase sigma-70 region 2" evidence="6">
    <location>
        <begin position="18"/>
        <end position="78"/>
    </location>
</feature>
<evidence type="ECO:0000256" key="2">
    <source>
        <dbReference type="ARBA" id="ARBA00023015"/>
    </source>
</evidence>
<dbReference type="Pfam" id="PF08281">
    <property type="entry name" value="Sigma70_r4_2"/>
    <property type="match status" value="1"/>
</dbReference>
<keyword evidence="9" id="KW-1185">Reference proteome</keyword>
<keyword evidence="2" id="KW-0805">Transcription regulation</keyword>
<evidence type="ECO:0000256" key="5">
    <source>
        <dbReference type="ARBA" id="ARBA00023163"/>
    </source>
</evidence>
<dbReference type="Gene3D" id="1.10.1740.10">
    <property type="match status" value="1"/>
</dbReference>
<evidence type="ECO:0000313" key="9">
    <source>
        <dbReference type="Proteomes" id="UP001219605"/>
    </source>
</evidence>
<dbReference type="InterPro" id="IPR013249">
    <property type="entry name" value="RNA_pol_sigma70_r4_t2"/>
</dbReference>
<dbReference type="InterPro" id="IPR014325">
    <property type="entry name" value="RNA_pol_sigma-E_actinobac"/>
</dbReference>
<protein>
    <submittedName>
        <fullName evidence="8">SigE family RNA polymerase sigma factor</fullName>
    </submittedName>
</protein>
<dbReference type="Gene3D" id="1.10.10.10">
    <property type="entry name" value="Winged helix-like DNA-binding domain superfamily/Winged helix DNA-binding domain"/>
    <property type="match status" value="1"/>
</dbReference>
<evidence type="ECO:0000259" key="6">
    <source>
        <dbReference type="Pfam" id="PF04542"/>
    </source>
</evidence>
<comment type="similarity">
    <text evidence="1">Belongs to the sigma-70 factor family. ECF subfamily.</text>
</comment>
<dbReference type="PANTHER" id="PTHR43133">
    <property type="entry name" value="RNA POLYMERASE ECF-TYPE SIGMA FACTO"/>
    <property type="match status" value="1"/>
</dbReference>
<evidence type="ECO:0000256" key="1">
    <source>
        <dbReference type="ARBA" id="ARBA00010641"/>
    </source>
</evidence>
<dbReference type="InterPro" id="IPR007627">
    <property type="entry name" value="RNA_pol_sigma70_r2"/>
</dbReference>
<dbReference type="SUPFAM" id="SSF88659">
    <property type="entry name" value="Sigma3 and sigma4 domains of RNA polymerase sigma factors"/>
    <property type="match status" value="1"/>
</dbReference>
<dbReference type="CDD" id="cd06171">
    <property type="entry name" value="Sigma70_r4"/>
    <property type="match status" value="1"/>
</dbReference>
<dbReference type="EMBL" id="CP118615">
    <property type="protein sequence ID" value="WDZ86607.1"/>
    <property type="molecule type" value="Genomic_DNA"/>
</dbReference>
<proteinExistence type="inferred from homology"/>
<dbReference type="InterPro" id="IPR039425">
    <property type="entry name" value="RNA_pol_sigma-70-like"/>
</dbReference>
<dbReference type="SUPFAM" id="SSF88946">
    <property type="entry name" value="Sigma2 domain of RNA polymerase sigma factors"/>
    <property type="match status" value="1"/>
</dbReference>
<organism evidence="8 9">
    <name type="scientific">Micromonospora cathayae</name>
    <dbReference type="NCBI Taxonomy" id="3028804"/>
    <lineage>
        <taxon>Bacteria</taxon>
        <taxon>Bacillati</taxon>
        <taxon>Actinomycetota</taxon>
        <taxon>Actinomycetes</taxon>
        <taxon>Micromonosporales</taxon>
        <taxon>Micromonosporaceae</taxon>
        <taxon>Micromonospora</taxon>
    </lineage>
</organism>
<dbReference type="PANTHER" id="PTHR43133:SF50">
    <property type="entry name" value="ECF RNA POLYMERASE SIGMA FACTOR SIGM"/>
    <property type="match status" value="1"/>
</dbReference>
<evidence type="ECO:0000259" key="7">
    <source>
        <dbReference type="Pfam" id="PF08281"/>
    </source>
</evidence>
<dbReference type="InterPro" id="IPR013324">
    <property type="entry name" value="RNA_pol_sigma_r3/r4-like"/>
</dbReference>
<name>A0ABY7ZWZ6_9ACTN</name>
<dbReference type="Pfam" id="PF04542">
    <property type="entry name" value="Sigma70_r2"/>
    <property type="match status" value="1"/>
</dbReference>
<keyword evidence="5" id="KW-0804">Transcription</keyword>
<evidence type="ECO:0000256" key="3">
    <source>
        <dbReference type="ARBA" id="ARBA00023082"/>
    </source>
</evidence>
<keyword evidence="3" id="KW-0731">Sigma factor</keyword>
<dbReference type="Proteomes" id="UP001219605">
    <property type="component" value="Chromosome"/>
</dbReference>
<dbReference type="InterPro" id="IPR036388">
    <property type="entry name" value="WH-like_DNA-bd_sf"/>
</dbReference>
<gene>
    <name evidence="8" type="ORF">PVK37_09510</name>
</gene>
<reference evidence="8 9" key="1">
    <citation type="submission" date="2023-02" db="EMBL/GenBank/DDBJ databases">
        <authorList>
            <person name="Mo P."/>
        </authorList>
    </citation>
    <scope>NUCLEOTIDE SEQUENCE [LARGE SCALE GENOMIC DNA]</scope>
    <source>
        <strain evidence="8 9">HUAS 3</strain>
    </source>
</reference>
<keyword evidence="4" id="KW-0238">DNA-binding</keyword>
<sequence>MEHGSGTEFEAYVVAQWRRLVRVAYLMTGDWNAAEDLVQAALERCFRVWTRVVAGGAEDAYVRRTMVNLYLNTVRRRRFRELLTFRVPERAYVDDQHRVDDRDLLWRALRRLPPRTRTAVVLRHYEGLSEEATAVVMSCSVGNVKRLTADGLRRLRGYLPPTARQEVRTAPHEGGTG</sequence>
<evidence type="ECO:0000256" key="4">
    <source>
        <dbReference type="ARBA" id="ARBA00023125"/>
    </source>
</evidence>
<dbReference type="NCBIfam" id="TIGR02937">
    <property type="entry name" value="sigma70-ECF"/>
    <property type="match status" value="1"/>
</dbReference>
<evidence type="ECO:0000313" key="8">
    <source>
        <dbReference type="EMBL" id="WDZ86607.1"/>
    </source>
</evidence>
<dbReference type="InterPro" id="IPR014284">
    <property type="entry name" value="RNA_pol_sigma-70_dom"/>
</dbReference>
<dbReference type="NCBIfam" id="TIGR02983">
    <property type="entry name" value="SigE-fam_strep"/>
    <property type="match status" value="1"/>
</dbReference>